<feature type="signal peptide" evidence="5">
    <location>
        <begin position="1"/>
        <end position="19"/>
    </location>
</feature>
<dbReference type="Proteomes" id="UP000614601">
    <property type="component" value="Unassembled WGS sequence"/>
</dbReference>
<keyword evidence="3" id="KW-0964">Secreted</keyword>
<dbReference type="OrthoDB" id="5782901at2759"/>
<gene>
    <name evidence="6" type="ORF">BOKJ2_LOCUS12958</name>
</gene>
<keyword evidence="4 5" id="KW-0732">Signal</keyword>
<accession>A0A811LML9</accession>
<dbReference type="PANTHER" id="PTHR21700">
    <property type="entry name" value="TRANSTHYRETIN-LIKE FAMILY PROTEIN-RELATED"/>
    <property type="match status" value="1"/>
</dbReference>
<dbReference type="Pfam" id="PF01060">
    <property type="entry name" value="TTR-52"/>
    <property type="match status" value="1"/>
</dbReference>
<comment type="subcellular location">
    <subcellularLocation>
        <location evidence="1">Secreted</location>
    </subcellularLocation>
</comment>
<evidence type="ECO:0000256" key="2">
    <source>
        <dbReference type="ARBA" id="ARBA00010112"/>
    </source>
</evidence>
<sequence length="136" mass="15791">MHFILSILVLVPYISLYEARSRCVKAVGKLRCPTDWDRHYRVTVKLMDKDPLPWEADDEMGSAQTDEDGNYIVQGCGDDLGAWNDPDPYILVEHRCPEPGHTISIPRRLRVITIERKYLPDTVYVETVRIDENTRF</sequence>
<protein>
    <submittedName>
        <fullName evidence="6">Uncharacterized protein</fullName>
    </submittedName>
</protein>
<dbReference type="InterPro" id="IPR038479">
    <property type="entry name" value="Transthyretin-like_sf"/>
</dbReference>
<dbReference type="InterPro" id="IPR001534">
    <property type="entry name" value="Transthyretin-like"/>
</dbReference>
<evidence type="ECO:0000256" key="3">
    <source>
        <dbReference type="ARBA" id="ARBA00022525"/>
    </source>
</evidence>
<reference evidence="6" key="1">
    <citation type="submission" date="2020-09" db="EMBL/GenBank/DDBJ databases">
        <authorList>
            <person name="Kikuchi T."/>
        </authorList>
    </citation>
    <scope>NUCLEOTIDE SEQUENCE</scope>
    <source>
        <strain evidence="6">SH1</strain>
    </source>
</reference>
<keyword evidence="7" id="KW-1185">Reference proteome</keyword>
<comment type="similarity">
    <text evidence="2">Belongs to the nematode transthyretin-like family.</text>
</comment>
<organism evidence="6 7">
    <name type="scientific">Bursaphelenchus okinawaensis</name>
    <dbReference type="NCBI Taxonomy" id="465554"/>
    <lineage>
        <taxon>Eukaryota</taxon>
        <taxon>Metazoa</taxon>
        <taxon>Ecdysozoa</taxon>
        <taxon>Nematoda</taxon>
        <taxon>Chromadorea</taxon>
        <taxon>Rhabditida</taxon>
        <taxon>Tylenchina</taxon>
        <taxon>Tylenchomorpha</taxon>
        <taxon>Aphelenchoidea</taxon>
        <taxon>Aphelenchoididae</taxon>
        <taxon>Bursaphelenchus</taxon>
    </lineage>
</organism>
<dbReference type="AlphaFoldDB" id="A0A811LML9"/>
<evidence type="ECO:0000313" key="6">
    <source>
        <dbReference type="EMBL" id="CAD5228899.1"/>
    </source>
</evidence>
<dbReference type="EMBL" id="CAJFCW020000006">
    <property type="protein sequence ID" value="CAG9125236.1"/>
    <property type="molecule type" value="Genomic_DNA"/>
</dbReference>
<feature type="chain" id="PRO_5036221449" evidence="5">
    <location>
        <begin position="20"/>
        <end position="136"/>
    </location>
</feature>
<dbReference type="GO" id="GO:0005576">
    <property type="term" value="C:extracellular region"/>
    <property type="evidence" value="ECO:0007669"/>
    <property type="project" value="UniProtKB-SubCell"/>
</dbReference>
<dbReference type="Gene3D" id="2.60.40.3330">
    <property type="match status" value="1"/>
</dbReference>
<proteinExistence type="inferred from homology"/>
<evidence type="ECO:0000256" key="4">
    <source>
        <dbReference type="ARBA" id="ARBA00022729"/>
    </source>
</evidence>
<dbReference type="PANTHER" id="PTHR21700:SF46">
    <property type="entry name" value="TRANSTHYRETIN-LIKE PROTEIN 52"/>
    <property type="match status" value="1"/>
</dbReference>
<comment type="caution">
    <text evidence="6">The sequence shown here is derived from an EMBL/GenBank/DDBJ whole genome shotgun (WGS) entry which is preliminary data.</text>
</comment>
<dbReference type="GO" id="GO:0009986">
    <property type="term" value="C:cell surface"/>
    <property type="evidence" value="ECO:0007669"/>
    <property type="project" value="InterPro"/>
</dbReference>
<name>A0A811LML9_9BILA</name>
<dbReference type="EMBL" id="CAJFDH010000006">
    <property type="protein sequence ID" value="CAD5228899.1"/>
    <property type="molecule type" value="Genomic_DNA"/>
</dbReference>
<evidence type="ECO:0000256" key="5">
    <source>
        <dbReference type="SAM" id="SignalP"/>
    </source>
</evidence>
<evidence type="ECO:0000256" key="1">
    <source>
        <dbReference type="ARBA" id="ARBA00004613"/>
    </source>
</evidence>
<dbReference type="Proteomes" id="UP000783686">
    <property type="component" value="Unassembled WGS sequence"/>
</dbReference>
<evidence type="ECO:0000313" key="7">
    <source>
        <dbReference type="Proteomes" id="UP000614601"/>
    </source>
</evidence>